<dbReference type="InterPro" id="IPR056774">
    <property type="entry name" value="FdhE_N"/>
</dbReference>
<dbReference type="CDD" id="cd16341">
    <property type="entry name" value="FdhE"/>
    <property type="match status" value="1"/>
</dbReference>
<dbReference type="InterPro" id="IPR056796">
    <property type="entry name" value="FdhE_C"/>
</dbReference>
<feature type="domain" description="FdhE C-terminal" evidence="5">
    <location>
        <begin position="227"/>
        <end position="302"/>
    </location>
</feature>
<reference evidence="6 7" key="1">
    <citation type="submission" date="2018-11" db="EMBL/GenBank/DDBJ databases">
        <title>Pseudaminobacter arsenicus sp. nov., an arsenic-resistant bacterium isolated from arsenic-rich aquifers.</title>
        <authorList>
            <person name="Mu Y."/>
        </authorList>
    </citation>
    <scope>NUCLEOTIDE SEQUENCE [LARGE SCALE GENOMIC DNA]</scope>
    <source>
        <strain evidence="6 7">CB3</strain>
    </source>
</reference>
<dbReference type="Pfam" id="PF24859">
    <property type="entry name" value="FdhE_central"/>
    <property type="match status" value="1"/>
</dbReference>
<dbReference type="InterPro" id="IPR024064">
    <property type="entry name" value="FdhE-like_sf"/>
</dbReference>
<comment type="caution">
    <text evidence="6">The sequence shown here is derived from an EMBL/GenBank/DDBJ whole genome shotgun (WGS) entry which is preliminary data.</text>
</comment>
<dbReference type="Proteomes" id="UP000281647">
    <property type="component" value="Unassembled WGS sequence"/>
</dbReference>
<organism evidence="6 7">
    <name type="scientific">Borborobacter arsenicus</name>
    <dbReference type="NCBI Taxonomy" id="1851146"/>
    <lineage>
        <taxon>Bacteria</taxon>
        <taxon>Pseudomonadati</taxon>
        <taxon>Pseudomonadota</taxon>
        <taxon>Alphaproteobacteria</taxon>
        <taxon>Hyphomicrobiales</taxon>
        <taxon>Phyllobacteriaceae</taxon>
        <taxon>Borborobacter</taxon>
    </lineage>
</organism>
<dbReference type="Gene3D" id="3.90.1670.10">
    <property type="entry name" value="FdhE-like domain"/>
    <property type="match status" value="1"/>
</dbReference>
<dbReference type="GO" id="GO:0008199">
    <property type="term" value="F:ferric iron binding"/>
    <property type="evidence" value="ECO:0007669"/>
    <property type="project" value="TreeGrafter"/>
</dbReference>
<dbReference type="EMBL" id="RKST01000014">
    <property type="protein sequence ID" value="RUM97094.1"/>
    <property type="molecule type" value="Genomic_DNA"/>
</dbReference>
<dbReference type="HAMAP" id="MF_00611">
    <property type="entry name" value="FdeH"/>
    <property type="match status" value="1"/>
</dbReference>
<evidence type="ECO:0000313" key="7">
    <source>
        <dbReference type="Proteomes" id="UP000281647"/>
    </source>
</evidence>
<name>A0A432V4E6_9HYPH</name>
<dbReference type="PANTHER" id="PTHR37689:SF1">
    <property type="entry name" value="PROTEIN FDHE"/>
    <property type="match status" value="1"/>
</dbReference>
<sequence>MKKFDQLKADPSKLGNIAKPPFVRLPDPERLFTDRAARFRQLAAGHDLGPYLTFLANLCELQAAIQSDLAEPELPQPEMLERAAQYEMPPLNRRDFVADDSFNSLFDRLTSAAGALDMPQPAREALLRLQTADQDMRLGIIGNVLTDTAPADAVAEHSLVAAVLQVHFARLAARLDPASLKPVGDGVCPTCGGTPSSSLIVGWNGAHGSRFCSCSLCGTLWNYIRAKCTLCGSTQEITFQAIDGEAGDIKAETCSSCHGYVKVLYQLDNPDLDPIADDVASLGLDLLLSELDFRRGAVNPFLIGY</sequence>
<evidence type="ECO:0000259" key="4">
    <source>
        <dbReference type="Pfam" id="PF24859"/>
    </source>
</evidence>
<keyword evidence="7" id="KW-1185">Reference proteome</keyword>
<proteinExistence type="inferred from homology"/>
<dbReference type="GO" id="GO:0051604">
    <property type="term" value="P:protein maturation"/>
    <property type="evidence" value="ECO:0007669"/>
    <property type="project" value="TreeGrafter"/>
</dbReference>
<keyword evidence="1 2" id="KW-0963">Cytoplasm</keyword>
<evidence type="ECO:0000256" key="2">
    <source>
        <dbReference type="HAMAP-Rule" id="MF_00611"/>
    </source>
</evidence>
<dbReference type="InterPro" id="IPR056797">
    <property type="entry name" value="FdhE_central"/>
</dbReference>
<dbReference type="RefSeq" id="WP_128627267.1">
    <property type="nucleotide sequence ID" value="NZ_RKST01000014.1"/>
</dbReference>
<gene>
    <name evidence="2 6" type="primary">fdhE</name>
    <name evidence="6" type="ORF">EET67_14610</name>
</gene>
<dbReference type="OrthoDB" id="9794151at2"/>
<feature type="domain" description="FdhE N-terminal" evidence="3">
    <location>
        <begin position="20"/>
        <end position="184"/>
    </location>
</feature>
<accession>A0A432V4E6</accession>
<dbReference type="SUPFAM" id="SSF144020">
    <property type="entry name" value="FdhE-like"/>
    <property type="match status" value="1"/>
</dbReference>
<comment type="subcellular location">
    <subcellularLocation>
        <location evidence="2">Cytoplasm</location>
    </subcellularLocation>
</comment>
<dbReference type="PIRSF" id="PIRSF018296">
    <property type="entry name" value="Format_dh_formtn"/>
    <property type="match status" value="1"/>
</dbReference>
<dbReference type="GO" id="GO:0005829">
    <property type="term" value="C:cytosol"/>
    <property type="evidence" value="ECO:0007669"/>
    <property type="project" value="TreeGrafter"/>
</dbReference>
<dbReference type="Pfam" id="PF04216">
    <property type="entry name" value="FdhE_N"/>
    <property type="match status" value="1"/>
</dbReference>
<dbReference type="InterPro" id="IPR006452">
    <property type="entry name" value="Formate_DH_accessory"/>
</dbReference>
<evidence type="ECO:0000256" key="1">
    <source>
        <dbReference type="ARBA" id="ARBA00022490"/>
    </source>
</evidence>
<dbReference type="Pfam" id="PF24860">
    <property type="entry name" value="FdhE_C"/>
    <property type="match status" value="1"/>
</dbReference>
<evidence type="ECO:0000313" key="6">
    <source>
        <dbReference type="EMBL" id="RUM97094.1"/>
    </source>
</evidence>
<evidence type="ECO:0000259" key="5">
    <source>
        <dbReference type="Pfam" id="PF24860"/>
    </source>
</evidence>
<dbReference type="PANTHER" id="PTHR37689">
    <property type="entry name" value="PROTEIN FDHE"/>
    <property type="match status" value="1"/>
</dbReference>
<evidence type="ECO:0000259" key="3">
    <source>
        <dbReference type="Pfam" id="PF04216"/>
    </source>
</evidence>
<dbReference type="AlphaFoldDB" id="A0A432V4E6"/>
<dbReference type="NCBIfam" id="TIGR01562">
    <property type="entry name" value="FdhE"/>
    <property type="match status" value="1"/>
</dbReference>
<protein>
    <recommendedName>
        <fullName evidence="2">Protein FdhE homolog</fullName>
    </recommendedName>
</protein>
<feature type="domain" description="FdhE central" evidence="4">
    <location>
        <begin position="187"/>
        <end position="225"/>
    </location>
</feature>
<comment type="function">
    <text evidence="2">Necessary for formate dehydrogenase activity.</text>
</comment>
<comment type="similarity">
    <text evidence="2">Belongs to the FdhE family.</text>
</comment>